<evidence type="ECO:0000313" key="3">
    <source>
        <dbReference type="Proteomes" id="UP001283361"/>
    </source>
</evidence>
<feature type="region of interest" description="Disordered" evidence="1">
    <location>
        <begin position="78"/>
        <end position="122"/>
    </location>
</feature>
<protein>
    <submittedName>
        <fullName evidence="2">Uncharacterized protein</fullName>
    </submittedName>
</protein>
<keyword evidence="3" id="KW-1185">Reference proteome</keyword>
<name>A0AAE1AH62_9GAST</name>
<accession>A0AAE1AH62</accession>
<comment type="caution">
    <text evidence="2">The sequence shown here is derived from an EMBL/GenBank/DDBJ whole genome shotgun (WGS) entry which is preliminary data.</text>
</comment>
<dbReference type="Proteomes" id="UP001283361">
    <property type="component" value="Unassembled WGS sequence"/>
</dbReference>
<organism evidence="2 3">
    <name type="scientific">Elysia crispata</name>
    <name type="common">lettuce slug</name>
    <dbReference type="NCBI Taxonomy" id="231223"/>
    <lineage>
        <taxon>Eukaryota</taxon>
        <taxon>Metazoa</taxon>
        <taxon>Spiralia</taxon>
        <taxon>Lophotrochozoa</taxon>
        <taxon>Mollusca</taxon>
        <taxon>Gastropoda</taxon>
        <taxon>Heterobranchia</taxon>
        <taxon>Euthyneura</taxon>
        <taxon>Panpulmonata</taxon>
        <taxon>Sacoglossa</taxon>
        <taxon>Placobranchoidea</taxon>
        <taxon>Plakobranchidae</taxon>
        <taxon>Elysia</taxon>
    </lineage>
</organism>
<sequence length="140" mass="15764">MQFFEACQGVIVDVRGERIMQFLRQAIYEACQGVIVDVRGDFRKPLTIEWVFRELLKTISLDQREGTASLNYVDNLEIGAKNSPPKAQKTRQLTFPTSPEFPADDTASRRGPGSHAKKNSVTSTDLKIAIRQHLSIKCLL</sequence>
<evidence type="ECO:0000256" key="1">
    <source>
        <dbReference type="SAM" id="MobiDB-lite"/>
    </source>
</evidence>
<dbReference type="AlphaFoldDB" id="A0AAE1AH62"/>
<gene>
    <name evidence="2" type="ORF">RRG08_011422</name>
</gene>
<reference evidence="2" key="1">
    <citation type="journal article" date="2023" name="G3 (Bethesda)">
        <title>A reference genome for the long-term kleptoplast-retaining sea slug Elysia crispata morphotype clarki.</title>
        <authorList>
            <person name="Eastman K.E."/>
            <person name="Pendleton A.L."/>
            <person name="Shaikh M.A."/>
            <person name="Suttiyut T."/>
            <person name="Ogas R."/>
            <person name="Tomko P."/>
            <person name="Gavelis G."/>
            <person name="Widhalm J.R."/>
            <person name="Wisecaver J.H."/>
        </authorList>
    </citation>
    <scope>NUCLEOTIDE SEQUENCE</scope>
    <source>
        <strain evidence="2">ECLA1</strain>
    </source>
</reference>
<evidence type="ECO:0000313" key="2">
    <source>
        <dbReference type="EMBL" id="KAK3787146.1"/>
    </source>
</evidence>
<proteinExistence type="predicted"/>
<dbReference type="EMBL" id="JAWDGP010001892">
    <property type="protein sequence ID" value="KAK3787146.1"/>
    <property type="molecule type" value="Genomic_DNA"/>
</dbReference>